<name>A0A815VN12_9BILA</name>
<dbReference type="InterPro" id="IPR009057">
    <property type="entry name" value="Homeodomain-like_sf"/>
</dbReference>
<dbReference type="GO" id="GO:0003677">
    <property type="term" value="F:DNA binding"/>
    <property type="evidence" value="ECO:0007669"/>
    <property type="project" value="UniProtKB-UniRule"/>
</dbReference>
<dbReference type="SMART" id="SM00389">
    <property type="entry name" value="HOX"/>
    <property type="match status" value="1"/>
</dbReference>
<dbReference type="GO" id="GO:0005634">
    <property type="term" value="C:nucleus"/>
    <property type="evidence" value="ECO:0007669"/>
    <property type="project" value="UniProtKB-SubCell"/>
</dbReference>
<keyword evidence="1 4" id="KW-0238">DNA-binding</keyword>
<dbReference type="Proteomes" id="UP000663864">
    <property type="component" value="Unassembled WGS sequence"/>
</dbReference>
<evidence type="ECO:0000256" key="4">
    <source>
        <dbReference type="PROSITE-ProRule" id="PRU00108"/>
    </source>
</evidence>
<evidence type="ECO:0000256" key="2">
    <source>
        <dbReference type="ARBA" id="ARBA00023155"/>
    </source>
</evidence>
<feature type="DNA-binding region" description="Homeobox" evidence="4">
    <location>
        <begin position="60"/>
        <end position="119"/>
    </location>
</feature>
<dbReference type="EMBL" id="CAJNOT010012422">
    <property type="protein sequence ID" value="CAF1537882.1"/>
    <property type="molecule type" value="Genomic_DNA"/>
</dbReference>
<keyword evidence="3 4" id="KW-0539">Nucleus</keyword>
<comment type="caution">
    <text evidence="7">The sequence shown here is derived from an EMBL/GenBank/DDBJ whole genome shotgun (WGS) entry which is preliminary data.</text>
</comment>
<dbReference type="InterPro" id="IPR017970">
    <property type="entry name" value="Homeobox_CS"/>
</dbReference>
<evidence type="ECO:0000256" key="1">
    <source>
        <dbReference type="ARBA" id="ARBA00023125"/>
    </source>
</evidence>
<sequence>MNLNSICFVSEFLSLEVYFYCLEGNYFGNHDSSSTNGFYIPSTTSNIFWPLMFRNKIYPRMLKRAVFSDRQRKGLEVAFLKHKYITKSERKKLAQHLDLKDSQVKIWFQNRRMKWRNTKEHDLLTSTSSISNDKNNC</sequence>
<evidence type="ECO:0000313" key="7">
    <source>
        <dbReference type="EMBL" id="CAF1537882.1"/>
    </source>
</evidence>
<dbReference type="InterPro" id="IPR001356">
    <property type="entry name" value="HD"/>
</dbReference>
<comment type="subcellular location">
    <subcellularLocation>
        <location evidence="4 5">Nucleus</location>
    </subcellularLocation>
</comment>
<proteinExistence type="predicted"/>
<dbReference type="PROSITE" id="PS50071">
    <property type="entry name" value="HOMEOBOX_2"/>
    <property type="match status" value="1"/>
</dbReference>
<dbReference type="GO" id="GO:0000981">
    <property type="term" value="F:DNA-binding transcription factor activity, RNA polymerase II-specific"/>
    <property type="evidence" value="ECO:0007669"/>
    <property type="project" value="InterPro"/>
</dbReference>
<dbReference type="CDD" id="cd00086">
    <property type="entry name" value="homeodomain"/>
    <property type="match status" value="1"/>
</dbReference>
<organism evidence="7 8">
    <name type="scientific">Rotaria sordida</name>
    <dbReference type="NCBI Taxonomy" id="392033"/>
    <lineage>
        <taxon>Eukaryota</taxon>
        <taxon>Metazoa</taxon>
        <taxon>Spiralia</taxon>
        <taxon>Gnathifera</taxon>
        <taxon>Rotifera</taxon>
        <taxon>Eurotatoria</taxon>
        <taxon>Bdelloidea</taxon>
        <taxon>Philodinida</taxon>
        <taxon>Philodinidae</taxon>
        <taxon>Rotaria</taxon>
    </lineage>
</organism>
<feature type="non-terminal residue" evidence="7">
    <location>
        <position position="1"/>
    </location>
</feature>
<dbReference type="AlphaFoldDB" id="A0A815VN12"/>
<dbReference type="InterPro" id="IPR020479">
    <property type="entry name" value="HD_metazoa"/>
</dbReference>
<evidence type="ECO:0000313" key="8">
    <source>
        <dbReference type="Proteomes" id="UP000663864"/>
    </source>
</evidence>
<protein>
    <recommendedName>
        <fullName evidence="6">Homeobox domain-containing protein</fullName>
    </recommendedName>
</protein>
<evidence type="ECO:0000259" key="6">
    <source>
        <dbReference type="PROSITE" id="PS50071"/>
    </source>
</evidence>
<gene>
    <name evidence="7" type="ORF">ZHD862_LOCUS38973</name>
</gene>
<keyword evidence="2 4" id="KW-0371">Homeobox</keyword>
<evidence type="ECO:0000256" key="3">
    <source>
        <dbReference type="ARBA" id="ARBA00023242"/>
    </source>
</evidence>
<dbReference type="Gene3D" id="1.10.10.60">
    <property type="entry name" value="Homeodomain-like"/>
    <property type="match status" value="1"/>
</dbReference>
<dbReference type="SUPFAM" id="SSF46689">
    <property type="entry name" value="Homeodomain-like"/>
    <property type="match status" value="1"/>
</dbReference>
<dbReference type="PROSITE" id="PS00027">
    <property type="entry name" value="HOMEOBOX_1"/>
    <property type="match status" value="1"/>
</dbReference>
<accession>A0A815VN12</accession>
<feature type="domain" description="Homeobox" evidence="6">
    <location>
        <begin position="58"/>
        <end position="118"/>
    </location>
</feature>
<dbReference type="PANTHER" id="PTHR24331">
    <property type="entry name" value="DBX"/>
    <property type="match status" value="1"/>
</dbReference>
<dbReference type="InterPro" id="IPR051662">
    <property type="entry name" value="H2.0_Homeobox_NeuralPatt"/>
</dbReference>
<dbReference type="PRINTS" id="PR00024">
    <property type="entry name" value="HOMEOBOX"/>
</dbReference>
<dbReference type="Pfam" id="PF00046">
    <property type="entry name" value="Homeodomain"/>
    <property type="match status" value="1"/>
</dbReference>
<dbReference type="PANTHER" id="PTHR24331:SF0">
    <property type="entry name" value="DBX"/>
    <property type="match status" value="1"/>
</dbReference>
<reference evidence="7" key="1">
    <citation type="submission" date="2021-02" db="EMBL/GenBank/DDBJ databases">
        <authorList>
            <person name="Nowell W R."/>
        </authorList>
    </citation>
    <scope>NUCLEOTIDE SEQUENCE</scope>
</reference>
<evidence type="ECO:0000256" key="5">
    <source>
        <dbReference type="RuleBase" id="RU000682"/>
    </source>
</evidence>